<dbReference type="PANTHER" id="PTHR21661:SF35">
    <property type="entry name" value="EPOXIDE HYDROLASE"/>
    <property type="match status" value="1"/>
</dbReference>
<comment type="catalytic activity">
    <reaction evidence="1">
        <text>1-(4-methoxyphenyl)-N-methyl-N-[(3-methyloxetan-3-yl)methyl]methanamine + H2O = 2-{[(4-methoxybenzyl)(methyl)amino]methyl}-2-methylpropane-1,3-diol</text>
        <dbReference type="Rhea" id="RHEA:55764"/>
        <dbReference type="ChEBI" id="CHEBI:15377"/>
        <dbReference type="ChEBI" id="CHEBI:139161"/>
        <dbReference type="ChEBI" id="CHEBI:139164"/>
        <dbReference type="EC" id="3.3.2.9"/>
    </reaction>
</comment>
<evidence type="ECO:0000256" key="1">
    <source>
        <dbReference type="ARBA" id="ARBA00000221"/>
    </source>
</evidence>
<dbReference type="PRINTS" id="PR00412">
    <property type="entry name" value="EPOXHYDRLASE"/>
</dbReference>
<keyword evidence="9" id="KW-1185">Reference proteome</keyword>
<dbReference type="GO" id="GO:0097176">
    <property type="term" value="P:epoxide metabolic process"/>
    <property type="evidence" value="ECO:0007669"/>
    <property type="project" value="TreeGrafter"/>
</dbReference>
<gene>
    <name evidence="8" type="ORF">OBRU01_01896</name>
</gene>
<dbReference type="EC" id="3.3.2.9" evidence="4"/>
<keyword evidence="6 8" id="KW-0378">Hydrolase</keyword>
<feature type="non-terminal residue" evidence="8">
    <location>
        <position position="1"/>
    </location>
</feature>
<accession>A0A0L7LR37</accession>
<comment type="subcellular location">
    <subcellularLocation>
        <location evidence="2">Microsome membrane</location>
        <topology evidence="2">Single-pass membrane protein</topology>
    </subcellularLocation>
</comment>
<evidence type="ECO:0000256" key="4">
    <source>
        <dbReference type="ARBA" id="ARBA00012091"/>
    </source>
</evidence>
<evidence type="ECO:0000259" key="7">
    <source>
        <dbReference type="Pfam" id="PF06441"/>
    </source>
</evidence>
<comment type="caution">
    <text evidence="8">The sequence shown here is derived from an EMBL/GenBank/DDBJ whole genome shotgun (WGS) entry which is preliminary data.</text>
</comment>
<dbReference type="InterPro" id="IPR029058">
    <property type="entry name" value="AB_hydrolase_fold"/>
</dbReference>
<evidence type="ECO:0000256" key="3">
    <source>
        <dbReference type="ARBA" id="ARBA00010088"/>
    </source>
</evidence>
<evidence type="ECO:0000256" key="6">
    <source>
        <dbReference type="ARBA" id="ARBA00022801"/>
    </source>
</evidence>
<evidence type="ECO:0000256" key="5">
    <source>
        <dbReference type="ARBA" id="ARBA00022797"/>
    </source>
</evidence>
<dbReference type="Gene3D" id="3.40.50.1820">
    <property type="entry name" value="alpha/beta hydrolase"/>
    <property type="match status" value="4"/>
</dbReference>
<dbReference type="STRING" id="104452.A0A0L7LR37"/>
<feature type="domain" description="Epoxide hydrolase N-terminal" evidence="7">
    <location>
        <begin position="82"/>
        <end position="181"/>
    </location>
</feature>
<comment type="similarity">
    <text evidence="3">Belongs to the peptidase S33 family.</text>
</comment>
<evidence type="ECO:0000313" key="8">
    <source>
        <dbReference type="EMBL" id="KOB77874.1"/>
    </source>
</evidence>
<dbReference type="GO" id="GO:0033961">
    <property type="term" value="F:cis-stilbene-oxide hydrolase activity"/>
    <property type="evidence" value="ECO:0007669"/>
    <property type="project" value="UniProtKB-EC"/>
</dbReference>
<evidence type="ECO:0000256" key="2">
    <source>
        <dbReference type="ARBA" id="ARBA00004111"/>
    </source>
</evidence>
<dbReference type="Proteomes" id="UP000037510">
    <property type="component" value="Unassembled WGS sequence"/>
</dbReference>
<dbReference type="PIRSF" id="PIRSF001112">
    <property type="entry name" value="Epoxide_hydrolase"/>
    <property type="match status" value="1"/>
</dbReference>
<dbReference type="PANTHER" id="PTHR21661">
    <property type="entry name" value="EPOXIDE HYDROLASE 1-RELATED"/>
    <property type="match status" value="1"/>
</dbReference>
<name>A0A0L7LR37_OPEBR</name>
<dbReference type="SUPFAM" id="SSF53474">
    <property type="entry name" value="alpha/beta-Hydrolases"/>
    <property type="match status" value="3"/>
</dbReference>
<evidence type="ECO:0000313" key="9">
    <source>
        <dbReference type="Proteomes" id="UP000037510"/>
    </source>
</evidence>
<proteinExistence type="inferred from homology"/>
<dbReference type="Pfam" id="PF06441">
    <property type="entry name" value="EHN"/>
    <property type="match status" value="1"/>
</dbReference>
<dbReference type="InterPro" id="IPR010497">
    <property type="entry name" value="Epoxide_hydro_N"/>
</dbReference>
<sequence length="539" mass="61558">MIDAKRYVAKVTTDPCSDCKVISVRRYVGSCTVAHAACPSQLNISASGYHGPSLLYIYVSRTPKLPDLDLQKWWGVDWYHLQAIQDLKQRLKNRRPLTKPLEGIQSEYGMNTTYLENILEYWTEKYDIKNRVELLNKFPHYKTRIQGLDIHFMRVKPRVEEGLKVLPLLMLHGWPSSSKEFDKVIPLLTSPKEGYDFVFEVIAADLPGYGFSEGATKPGLNPVQIGIIMRNLMMRIGYDKFYVQAGDWGSQCATHMTTVFPDHVLGVNKVRCQIGIIMRHLMMRIGYDKFYVQTCDWGSQCATHMTTVFPDQVLGVNKARCQIGIIMRHLMMRIGYDKFYVQAGDWGSQCATHMTTVFPDQVLGVNKARCQIAIIMRHLMMRIGYDKFYVQTCDWGSQCATHMATVFPGQLLLGSLYPSYVDPVHSNKTYPLKKWFKFFLRETGYFHLQATKPDTIAVACNKEQLDTPHGGLENLDLNDVLDTVTIMWMNSCAQEIAHLPDWILKDKFVNLVRSTTLDFGGHFAALQTPQVLVDDIFAA</sequence>
<protein>
    <recommendedName>
        <fullName evidence="4">microsomal epoxide hydrolase</fullName>
        <ecNumber evidence="4">3.3.2.9</ecNumber>
    </recommendedName>
</protein>
<feature type="non-terminal residue" evidence="8">
    <location>
        <position position="539"/>
    </location>
</feature>
<organism evidence="8 9">
    <name type="scientific">Operophtera brumata</name>
    <name type="common">Winter moth</name>
    <name type="synonym">Phalaena brumata</name>
    <dbReference type="NCBI Taxonomy" id="104452"/>
    <lineage>
        <taxon>Eukaryota</taxon>
        <taxon>Metazoa</taxon>
        <taxon>Ecdysozoa</taxon>
        <taxon>Arthropoda</taxon>
        <taxon>Hexapoda</taxon>
        <taxon>Insecta</taxon>
        <taxon>Pterygota</taxon>
        <taxon>Neoptera</taxon>
        <taxon>Endopterygota</taxon>
        <taxon>Lepidoptera</taxon>
        <taxon>Glossata</taxon>
        <taxon>Ditrysia</taxon>
        <taxon>Geometroidea</taxon>
        <taxon>Geometridae</taxon>
        <taxon>Larentiinae</taxon>
        <taxon>Operophtera</taxon>
    </lineage>
</organism>
<keyword evidence="5" id="KW-0058">Aromatic hydrocarbons catabolism</keyword>
<reference evidence="8 9" key="1">
    <citation type="journal article" date="2015" name="Genome Biol. Evol.">
        <title>The genome of winter moth (Operophtera brumata) provides a genomic perspective on sexual dimorphism and phenology.</title>
        <authorList>
            <person name="Derks M.F."/>
            <person name="Smit S."/>
            <person name="Salis L."/>
            <person name="Schijlen E."/>
            <person name="Bossers A."/>
            <person name="Mateman C."/>
            <person name="Pijl A.S."/>
            <person name="de Ridder D."/>
            <person name="Groenen M.A."/>
            <person name="Visser M.E."/>
            <person name="Megens H.J."/>
        </authorList>
    </citation>
    <scope>NUCLEOTIDE SEQUENCE [LARGE SCALE GENOMIC DNA]</scope>
    <source>
        <strain evidence="8">WM2013NL</strain>
        <tissue evidence="8">Head and thorax</tissue>
    </source>
</reference>
<dbReference type="AlphaFoldDB" id="A0A0L7LR37"/>
<dbReference type="EMBL" id="JTDY01000290">
    <property type="protein sequence ID" value="KOB77874.1"/>
    <property type="molecule type" value="Genomic_DNA"/>
</dbReference>
<dbReference type="InterPro" id="IPR016292">
    <property type="entry name" value="Epoxide_hydrolase"/>
</dbReference>
<dbReference type="InterPro" id="IPR000639">
    <property type="entry name" value="Epox_hydrolase-like"/>
</dbReference>